<accession>A0ABW3CVZ5</accession>
<evidence type="ECO:0000256" key="1">
    <source>
        <dbReference type="ARBA" id="ARBA00010617"/>
    </source>
</evidence>
<dbReference type="PROSITE" id="PS00086">
    <property type="entry name" value="CYTOCHROME_P450"/>
    <property type="match status" value="1"/>
</dbReference>
<dbReference type="PANTHER" id="PTHR24291">
    <property type="entry name" value="CYTOCHROME P450 FAMILY 4"/>
    <property type="match status" value="1"/>
</dbReference>
<dbReference type="Pfam" id="PF00067">
    <property type="entry name" value="p450"/>
    <property type="match status" value="1"/>
</dbReference>
<keyword evidence="2 7" id="KW-0349">Heme</keyword>
<reference evidence="9" key="1">
    <citation type="journal article" date="2019" name="Int. J. Syst. Evol. Microbiol.">
        <title>The Global Catalogue of Microorganisms (GCM) 10K type strain sequencing project: providing services to taxonomists for standard genome sequencing and annotation.</title>
        <authorList>
            <consortium name="The Broad Institute Genomics Platform"/>
            <consortium name="The Broad Institute Genome Sequencing Center for Infectious Disease"/>
            <person name="Wu L."/>
            <person name="Ma J."/>
        </authorList>
    </citation>
    <scope>NUCLEOTIDE SEQUENCE [LARGE SCALE GENOMIC DNA]</scope>
    <source>
        <strain evidence="9">CCUG 62952</strain>
    </source>
</reference>
<name>A0ABW3CVZ5_9FLAO</name>
<dbReference type="EMBL" id="JBHTJH010000003">
    <property type="protein sequence ID" value="MFD0861002.1"/>
    <property type="molecule type" value="Genomic_DNA"/>
</dbReference>
<protein>
    <submittedName>
        <fullName evidence="8">Cytochrome P450</fullName>
    </submittedName>
</protein>
<evidence type="ECO:0000256" key="6">
    <source>
        <dbReference type="ARBA" id="ARBA00023033"/>
    </source>
</evidence>
<evidence type="ECO:0000313" key="8">
    <source>
        <dbReference type="EMBL" id="MFD0861002.1"/>
    </source>
</evidence>
<dbReference type="InterPro" id="IPR036396">
    <property type="entry name" value="Cyt_P450_sf"/>
</dbReference>
<dbReference type="InterPro" id="IPR017972">
    <property type="entry name" value="Cyt_P450_CS"/>
</dbReference>
<keyword evidence="4 7" id="KW-0560">Oxidoreductase</keyword>
<dbReference type="Gene3D" id="1.10.630.10">
    <property type="entry name" value="Cytochrome P450"/>
    <property type="match status" value="1"/>
</dbReference>
<evidence type="ECO:0000256" key="5">
    <source>
        <dbReference type="ARBA" id="ARBA00023004"/>
    </source>
</evidence>
<proteinExistence type="inferred from homology"/>
<dbReference type="RefSeq" id="WP_386403200.1">
    <property type="nucleotide sequence ID" value="NZ_JBHTJH010000003.1"/>
</dbReference>
<gene>
    <name evidence="8" type="ORF">ACFQ1M_02180</name>
</gene>
<evidence type="ECO:0000256" key="2">
    <source>
        <dbReference type="ARBA" id="ARBA00022617"/>
    </source>
</evidence>
<comment type="caution">
    <text evidence="8">The sequence shown here is derived from an EMBL/GenBank/DDBJ whole genome shotgun (WGS) entry which is preliminary data.</text>
</comment>
<organism evidence="8 9">
    <name type="scientific">Sungkyunkwania multivorans</name>
    <dbReference type="NCBI Taxonomy" id="1173618"/>
    <lineage>
        <taxon>Bacteria</taxon>
        <taxon>Pseudomonadati</taxon>
        <taxon>Bacteroidota</taxon>
        <taxon>Flavobacteriia</taxon>
        <taxon>Flavobacteriales</taxon>
        <taxon>Flavobacteriaceae</taxon>
        <taxon>Sungkyunkwania</taxon>
    </lineage>
</organism>
<evidence type="ECO:0000313" key="9">
    <source>
        <dbReference type="Proteomes" id="UP001596978"/>
    </source>
</evidence>
<keyword evidence="9" id="KW-1185">Reference proteome</keyword>
<dbReference type="PRINTS" id="PR00463">
    <property type="entry name" value="EP450I"/>
</dbReference>
<dbReference type="PANTHER" id="PTHR24291:SF50">
    <property type="entry name" value="BIFUNCTIONAL ALBAFLAVENONE MONOOXYGENASE_TERPENE SYNTHASE"/>
    <property type="match status" value="1"/>
</dbReference>
<sequence>MAKRPPKIKVSKFFWNIAVIAKNPIPFHRQCFSEAGDSFMLNFVFKKPIFLSRDAEVARHILQKNHKNYHKSKLQTVNLAKYIGHGLLTSNGDHWLRQRRLIQPAFHKTKMEGLLGIMKKTIQAEIQRLPMDDNVPLYPLMNKLAFQVVAQALFNYDSDSHTFDRLQKIIEELQAHIVKEIRLPFKKWWFKLSGKVKYHEHLAKESRAIILTLIEERRASKDTHDDLLDLLLNVTYEDGSNMSNDTLIDEILILFVAGHETTANTLTFTLSLLAQNPNELNKLRQEIDDIDENIDLISLLAKLSYAKQCLRESMRLYPPAWIIDRVALADDTVGDFAIEEGTLLGISFYELHRNPKYWSDPSVFDPERFSPQRMKEQFPGSYLPFGAGPRLCIGNGFAIYEMLLTLYTIIKGFDIKTEQKDIVANPLITLKPVGAEVTFTKRN</sequence>
<keyword evidence="5 7" id="KW-0408">Iron</keyword>
<evidence type="ECO:0000256" key="3">
    <source>
        <dbReference type="ARBA" id="ARBA00022723"/>
    </source>
</evidence>
<evidence type="ECO:0000256" key="7">
    <source>
        <dbReference type="RuleBase" id="RU000461"/>
    </source>
</evidence>
<dbReference type="InterPro" id="IPR002401">
    <property type="entry name" value="Cyt_P450_E_grp-I"/>
</dbReference>
<dbReference type="InterPro" id="IPR001128">
    <property type="entry name" value="Cyt_P450"/>
</dbReference>
<keyword evidence="6 7" id="KW-0503">Monooxygenase</keyword>
<dbReference type="PRINTS" id="PR00385">
    <property type="entry name" value="P450"/>
</dbReference>
<evidence type="ECO:0000256" key="4">
    <source>
        <dbReference type="ARBA" id="ARBA00023002"/>
    </source>
</evidence>
<keyword evidence="3 7" id="KW-0479">Metal-binding</keyword>
<dbReference type="InterPro" id="IPR050196">
    <property type="entry name" value="Cytochrome_P450_Monoox"/>
</dbReference>
<comment type="similarity">
    <text evidence="1 7">Belongs to the cytochrome P450 family.</text>
</comment>
<dbReference type="SUPFAM" id="SSF48264">
    <property type="entry name" value="Cytochrome P450"/>
    <property type="match status" value="1"/>
</dbReference>
<dbReference type="Proteomes" id="UP001596978">
    <property type="component" value="Unassembled WGS sequence"/>
</dbReference>